<feature type="compositionally biased region" description="Basic and acidic residues" evidence="1">
    <location>
        <begin position="1"/>
        <end position="15"/>
    </location>
</feature>
<organism evidence="2 3">
    <name type="scientific">Datura stramonium</name>
    <name type="common">Jimsonweed</name>
    <name type="synonym">Common thornapple</name>
    <dbReference type="NCBI Taxonomy" id="4076"/>
    <lineage>
        <taxon>Eukaryota</taxon>
        <taxon>Viridiplantae</taxon>
        <taxon>Streptophyta</taxon>
        <taxon>Embryophyta</taxon>
        <taxon>Tracheophyta</taxon>
        <taxon>Spermatophyta</taxon>
        <taxon>Magnoliopsida</taxon>
        <taxon>eudicotyledons</taxon>
        <taxon>Gunneridae</taxon>
        <taxon>Pentapetalae</taxon>
        <taxon>asterids</taxon>
        <taxon>lamiids</taxon>
        <taxon>Solanales</taxon>
        <taxon>Solanaceae</taxon>
        <taxon>Solanoideae</taxon>
        <taxon>Datureae</taxon>
        <taxon>Datura</taxon>
    </lineage>
</organism>
<sequence length="82" mass="8998">MSHIEKKEMQKDLCDSRVNNHMVGDDGTPSRAPKSAEKTGDHDPMGESRNLIVPVTGTIYGTNTEVVPIAPTQHRGPTIKHH</sequence>
<feature type="region of interest" description="Disordered" evidence="1">
    <location>
        <begin position="1"/>
        <end position="49"/>
    </location>
</feature>
<accession>A0ABS8WSF3</accession>
<keyword evidence="3" id="KW-1185">Reference proteome</keyword>
<gene>
    <name evidence="2" type="ORF">HAX54_052664</name>
</gene>
<comment type="caution">
    <text evidence="2">The sequence shown here is derived from an EMBL/GenBank/DDBJ whole genome shotgun (WGS) entry which is preliminary data.</text>
</comment>
<evidence type="ECO:0000256" key="1">
    <source>
        <dbReference type="SAM" id="MobiDB-lite"/>
    </source>
</evidence>
<protein>
    <submittedName>
        <fullName evidence="2">Uncharacterized protein</fullName>
    </submittedName>
</protein>
<name>A0ABS8WSF3_DATST</name>
<reference evidence="2 3" key="1">
    <citation type="journal article" date="2021" name="BMC Genomics">
        <title>Datura genome reveals duplications of psychoactive alkaloid biosynthetic genes and high mutation rate following tissue culture.</title>
        <authorList>
            <person name="Rajewski A."/>
            <person name="Carter-House D."/>
            <person name="Stajich J."/>
            <person name="Litt A."/>
        </authorList>
    </citation>
    <scope>NUCLEOTIDE SEQUENCE [LARGE SCALE GENOMIC DNA]</scope>
    <source>
        <strain evidence="2">AR-01</strain>
    </source>
</reference>
<evidence type="ECO:0000313" key="2">
    <source>
        <dbReference type="EMBL" id="MCE3052445.1"/>
    </source>
</evidence>
<proteinExistence type="predicted"/>
<dbReference type="EMBL" id="JACEIK010009607">
    <property type="protein sequence ID" value="MCE3052445.1"/>
    <property type="molecule type" value="Genomic_DNA"/>
</dbReference>
<dbReference type="Proteomes" id="UP000823775">
    <property type="component" value="Unassembled WGS sequence"/>
</dbReference>
<feature type="non-terminal residue" evidence="2">
    <location>
        <position position="82"/>
    </location>
</feature>
<evidence type="ECO:0000313" key="3">
    <source>
        <dbReference type="Proteomes" id="UP000823775"/>
    </source>
</evidence>
<feature type="compositionally biased region" description="Basic and acidic residues" evidence="1">
    <location>
        <begin position="34"/>
        <end position="46"/>
    </location>
</feature>